<organism evidence="1">
    <name type="scientific">marine metagenome</name>
    <dbReference type="NCBI Taxonomy" id="408172"/>
    <lineage>
        <taxon>unclassified sequences</taxon>
        <taxon>metagenomes</taxon>
        <taxon>ecological metagenomes</taxon>
    </lineage>
</organism>
<name>A0A382AUW8_9ZZZZ</name>
<reference evidence="1" key="1">
    <citation type="submission" date="2018-05" db="EMBL/GenBank/DDBJ databases">
        <authorList>
            <person name="Lanie J.A."/>
            <person name="Ng W.-L."/>
            <person name="Kazmierczak K.M."/>
            <person name="Andrzejewski T.M."/>
            <person name="Davidsen T.M."/>
            <person name="Wayne K.J."/>
            <person name="Tettelin H."/>
            <person name="Glass J.I."/>
            <person name="Rusch D."/>
            <person name="Podicherti R."/>
            <person name="Tsui H.-C.T."/>
            <person name="Winkler M.E."/>
        </authorList>
    </citation>
    <scope>NUCLEOTIDE SEQUENCE</scope>
</reference>
<dbReference type="AlphaFoldDB" id="A0A382AUW8"/>
<dbReference type="EMBL" id="UINC01026791">
    <property type="protein sequence ID" value="SVB04872.1"/>
    <property type="molecule type" value="Genomic_DNA"/>
</dbReference>
<sequence length="150" mass="16821">MKKIIASALALLLAFSLSSNAVAGFDWAGWQPSDQLQQKINKVIERINNNPNMSQAQKDRLTAILSGTLYTQAQVTAHWENRNQRITVWISNQAEDKQDKLNAWLAKRIANGAPDANIINKKKQRALIKRIAKRIKKKRNPTPDTPPGDG</sequence>
<protein>
    <submittedName>
        <fullName evidence="1">Uncharacterized protein</fullName>
    </submittedName>
</protein>
<proteinExistence type="predicted"/>
<gene>
    <name evidence="1" type="ORF">METZ01_LOCUS157726</name>
</gene>
<accession>A0A382AUW8</accession>
<evidence type="ECO:0000313" key="1">
    <source>
        <dbReference type="EMBL" id="SVB04872.1"/>
    </source>
</evidence>